<dbReference type="InterPro" id="IPR052708">
    <property type="entry name" value="PxpC"/>
</dbReference>
<organism evidence="5 6">
    <name type="scientific">Neopusillimonas maritima</name>
    <dbReference type="NCBI Taxonomy" id="2026239"/>
    <lineage>
        <taxon>Bacteria</taxon>
        <taxon>Pseudomonadati</taxon>
        <taxon>Pseudomonadota</taxon>
        <taxon>Betaproteobacteria</taxon>
        <taxon>Burkholderiales</taxon>
        <taxon>Alcaligenaceae</taxon>
        <taxon>Neopusillimonas</taxon>
    </lineage>
</organism>
<keyword evidence="2 5" id="KW-0378">Hydrolase</keyword>
<comment type="caution">
    <text evidence="5">The sequence shown here is derived from an EMBL/GenBank/DDBJ whole genome shotgun (WGS) entry which is preliminary data.</text>
</comment>
<dbReference type="SUPFAM" id="SSF50891">
    <property type="entry name" value="Cyclophilin-like"/>
    <property type="match status" value="1"/>
</dbReference>
<accession>A0A3A1YVK1</accession>
<evidence type="ECO:0000256" key="1">
    <source>
        <dbReference type="ARBA" id="ARBA00022741"/>
    </source>
</evidence>
<evidence type="ECO:0000259" key="4">
    <source>
        <dbReference type="SMART" id="SM00797"/>
    </source>
</evidence>
<dbReference type="PANTHER" id="PTHR43309">
    <property type="entry name" value="5-OXOPROLINASE SUBUNIT C"/>
    <property type="match status" value="1"/>
</dbReference>
<dbReference type="Gene3D" id="2.40.100.10">
    <property type="entry name" value="Cyclophilin-like"/>
    <property type="match status" value="1"/>
</dbReference>
<gene>
    <name evidence="5" type="ORF">CJP73_06215</name>
</gene>
<reference evidence="5 6" key="1">
    <citation type="submission" date="2017-08" db="EMBL/GenBank/DDBJ databases">
        <title>Pusillimonas indicus sp. nov., a member of the family Alcaligenaceae isolated from surface seawater.</title>
        <authorList>
            <person name="Li J."/>
        </authorList>
    </citation>
    <scope>NUCLEOTIDE SEQUENCE [LARGE SCALE GENOMIC DNA]</scope>
    <source>
        <strain evidence="5 6">L52-1-41</strain>
    </source>
</reference>
<dbReference type="InterPro" id="IPR003778">
    <property type="entry name" value="CT_A_B"/>
</dbReference>
<keyword evidence="3" id="KW-0067">ATP-binding</keyword>
<proteinExistence type="predicted"/>
<evidence type="ECO:0000256" key="2">
    <source>
        <dbReference type="ARBA" id="ARBA00022801"/>
    </source>
</evidence>
<dbReference type="PANTHER" id="PTHR43309:SF5">
    <property type="entry name" value="5-OXOPROLINASE SUBUNIT C"/>
    <property type="match status" value="1"/>
</dbReference>
<dbReference type="RefSeq" id="WP_119515816.1">
    <property type="nucleotide sequence ID" value="NZ_NQYH01000003.1"/>
</dbReference>
<dbReference type="InterPro" id="IPR029000">
    <property type="entry name" value="Cyclophilin-like_dom_sf"/>
</dbReference>
<dbReference type="Pfam" id="PF02626">
    <property type="entry name" value="CT_A_B"/>
    <property type="match status" value="1"/>
</dbReference>
<evidence type="ECO:0000313" key="6">
    <source>
        <dbReference type="Proteomes" id="UP000266206"/>
    </source>
</evidence>
<dbReference type="SMART" id="SM00797">
    <property type="entry name" value="AHS2"/>
    <property type="match status" value="1"/>
</dbReference>
<dbReference type="GO" id="GO:0005524">
    <property type="term" value="F:ATP binding"/>
    <property type="evidence" value="ECO:0007669"/>
    <property type="project" value="UniProtKB-KW"/>
</dbReference>
<dbReference type="AlphaFoldDB" id="A0A3A1YVK1"/>
<dbReference type="GO" id="GO:0016787">
    <property type="term" value="F:hydrolase activity"/>
    <property type="evidence" value="ECO:0007669"/>
    <property type="project" value="UniProtKB-KW"/>
</dbReference>
<keyword evidence="1" id="KW-0547">Nucleotide-binding</keyword>
<name>A0A3A1YVK1_9BURK</name>
<dbReference type="NCBIfam" id="TIGR00724">
    <property type="entry name" value="urea_amlyse_rel"/>
    <property type="match status" value="1"/>
</dbReference>
<dbReference type="EMBL" id="NQYH01000003">
    <property type="protein sequence ID" value="RIY41565.1"/>
    <property type="molecule type" value="Genomic_DNA"/>
</dbReference>
<evidence type="ECO:0000256" key="3">
    <source>
        <dbReference type="ARBA" id="ARBA00022840"/>
    </source>
</evidence>
<protein>
    <submittedName>
        <fullName evidence="5">Allophanate hydrolase</fullName>
    </submittedName>
</protein>
<evidence type="ECO:0000313" key="5">
    <source>
        <dbReference type="EMBL" id="RIY41565.1"/>
    </source>
</evidence>
<dbReference type="Proteomes" id="UP000266206">
    <property type="component" value="Unassembled WGS sequence"/>
</dbReference>
<feature type="domain" description="Carboxyltransferase" evidence="4">
    <location>
        <begin position="26"/>
        <end position="308"/>
    </location>
</feature>
<sequence length="341" mass="36090">MSNGLKVLDAGPYSTIQDMGRMGYQDVGVPVSGALDKISARVANMLVGNSHHCPVLEMLLQGVSLEVEADSVRVALFGCEADLTVEGARKFTVPAGRSVRLMKGDKVKVGALGQSLSAYLAVEGGFNLPAQLGSVSTYVRGGIGGLEGRTLKRGDVLPLVQSSADIRDEKALLEPFDYGYEQPVRVVLGPQHNYFTDSAIEGFLTQPYVVSGQADRMGFRLDGPVIQHAEGYDLVSDGIVSGAIQVPGSGLPIVLLADAQTTGGYPKIATVISTDIPILGRRRPGAQVHFKQVTLDQAESIACETQAWLAQLESHGMRSFAPGGVIDLEALRLENLSSGVN</sequence>
<dbReference type="OrthoDB" id="9768696at2"/>